<dbReference type="EMBL" id="ACDX02000006">
    <property type="protein sequence ID" value="EFC88718.1"/>
    <property type="molecule type" value="Genomic_DNA"/>
</dbReference>
<proteinExistence type="predicted"/>
<dbReference type="Proteomes" id="UP000003344">
    <property type="component" value="Unassembled WGS sequence"/>
</dbReference>
<feature type="region of interest" description="Disordered" evidence="1">
    <location>
        <begin position="21"/>
        <end position="53"/>
    </location>
</feature>
<evidence type="ECO:0000313" key="3">
    <source>
        <dbReference type="Proteomes" id="UP000003344"/>
    </source>
</evidence>
<reference evidence="2 3" key="1">
    <citation type="submission" date="2009-10" db="EMBL/GenBank/DDBJ databases">
        <authorList>
            <person name="Weinstock G."/>
            <person name="Sodergren E."/>
            <person name="Clifton S."/>
            <person name="Fulton L."/>
            <person name="Fulton B."/>
            <person name="Courtney L."/>
            <person name="Fronick C."/>
            <person name="Harrison M."/>
            <person name="Strong C."/>
            <person name="Farmer C."/>
            <person name="Delahaunty K."/>
            <person name="Markovic C."/>
            <person name="Hall O."/>
            <person name="Minx P."/>
            <person name="Tomlinson C."/>
            <person name="Mitreva M."/>
            <person name="Nelson J."/>
            <person name="Hou S."/>
            <person name="Wollam A."/>
            <person name="Pepin K.H."/>
            <person name="Johnson M."/>
            <person name="Bhonagiri V."/>
            <person name="Nash W.E."/>
            <person name="Warren W."/>
            <person name="Chinwalla A."/>
            <person name="Mardis E.R."/>
            <person name="Wilson R.K."/>
        </authorList>
    </citation>
    <scope>NUCLEOTIDE SEQUENCE [LARGE SCALE GENOMIC DNA]</scope>
    <source>
        <strain evidence="3">ATCC 25996 / DSM 4631 / NCTC 10774 / M26</strain>
    </source>
</reference>
<name>D2ZVX4_NEIM2</name>
<dbReference type="STRING" id="546266.NEIMUCOT_04767"/>
<organism evidence="2 3">
    <name type="scientific">Neisseria mucosa (strain ATCC 25996 / DSM 4631 / NCTC 10774 / M26)</name>
    <dbReference type="NCBI Taxonomy" id="546266"/>
    <lineage>
        <taxon>Bacteria</taxon>
        <taxon>Pseudomonadati</taxon>
        <taxon>Pseudomonadota</taxon>
        <taxon>Betaproteobacteria</taxon>
        <taxon>Neisseriales</taxon>
        <taxon>Neisseriaceae</taxon>
        <taxon>Neisseria</taxon>
    </lineage>
</organism>
<gene>
    <name evidence="2" type="ORF">NEIMUCOT_04767</name>
</gene>
<protein>
    <submittedName>
        <fullName evidence="2">Uncharacterized protein</fullName>
    </submittedName>
</protein>
<evidence type="ECO:0000256" key="1">
    <source>
        <dbReference type="SAM" id="MobiDB-lite"/>
    </source>
</evidence>
<sequence length="53" mass="6248">MTASLSESRFSFQTGFQSKQDFRQSWAQRRMQPYPPCPISKTTSSENRHSRFC</sequence>
<evidence type="ECO:0000313" key="2">
    <source>
        <dbReference type="EMBL" id="EFC88718.1"/>
    </source>
</evidence>
<accession>D2ZVX4</accession>
<comment type="caution">
    <text evidence="2">The sequence shown here is derived from an EMBL/GenBank/DDBJ whole genome shotgun (WGS) entry which is preliminary data.</text>
</comment>
<dbReference type="AlphaFoldDB" id="D2ZVX4"/>